<dbReference type="InterPro" id="IPR036388">
    <property type="entry name" value="WH-like_DNA-bd_sf"/>
</dbReference>
<reference evidence="9" key="1">
    <citation type="journal article" date="2019" name="Int. J. Syst. Evol. Microbiol.">
        <title>The Global Catalogue of Microorganisms (GCM) 10K type strain sequencing project: providing services to taxonomists for standard genome sequencing and annotation.</title>
        <authorList>
            <consortium name="The Broad Institute Genomics Platform"/>
            <consortium name="The Broad Institute Genome Sequencing Center for Infectious Disease"/>
            <person name="Wu L."/>
            <person name="Ma J."/>
        </authorList>
    </citation>
    <scope>NUCLEOTIDE SEQUENCE [LARGE SCALE GENOMIC DNA]</scope>
    <source>
        <strain evidence="9">JCM 31921</strain>
    </source>
</reference>
<evidence type="ECO:0000313" key="8">
    <source>
        <dbReference type="EMBL" id="GAA4456799.1"/>
    </source>
</evidence>
<keyword evidence="9" id="KW-1185">Reference proteome</keyword>
<keyword evidence="4" id="KW-0238">DNA-binding</keyword>
<keyword evidence="5" id="KW-0804">Transcription</keyword>
<dbReference type="InterPro" id="IPR007627">
    <property type="entry name" value="RNA_pol_sigma70_r2"/>
</dbReference>
<keyword evidence="3" id="KW-0731">Sigma factor</keyword>
<dbReference type="InterPro" id="IPR013249">
    <property type="entry name" value="RNA_pol_sigma70_r4_t2"/>
</dbReference>
<keyword evidence="2" id="KW-0805">Transcription regulation</keyword>
<dbReference type="CDD" id="cd06171">
    <property type="entry name" value="Sigma70_r4"/>
    <property type="match status" value="1"/>
</dbReference>
<evidence type="ECO:0000256" key="3">
    <source>
        <dbReference type="ARBA" id="ARBA00023082"/>
    </source>
</evidence>
<accession>A0ABP8MXZ6</accession>
<dbReference type="InterPro" id="IPR013324">
    <property type="entry name" value="RNA_pol_sigma_r3/r4-like"/>
</dbReference>
<evidence type="ECO:0000256" key="4">
    <source>
        <dbReference type="ARBA" id="ARBA00023125"/>
    </source>
</evidence>
<dbReference type="Proteomes" id="UP001501410">
    <property type="component" value="Unassembled WGS sequence"/>
</dbReference>
<name>A0ABP8MXZ6_9BACT</name>
<feature type="domain" description="RNA polymerase sigma-70 region 2" evidence="6">
    <location>
        <begin position="16"/>
        <end position="81"/>
    </location>
</feature>
<evidence type="ECO:0000259" key="7">
    <source>
        <dbReference type="Pfam" id="PF08281"/>
    </source>
</evidence>
<dbReference type="InterPro" id="IPR013325">
    <property type="entry name" value="RNA_pol_sigma_r2"/>
</dbReference>
<dbReference type="PANTHER" id="PTHR43133:SF8">
    <property type="entry name" value="RNA POLYMERASE SIGMA FACTOR HI_1459-RELATED"/>
    <property type="match status" value="1"/>
</dbReference>
<organism evidence="8 9">
    <name type="scientific">Rurimicrobium arvi</name>
    <dbReference type="NCBI Taxonomy" id="2049916"/>
    <lineage>
        <taxon>Bacteria</taxon>
        <taxon>Pseudomonadati</taxon>
        <taxon>Bacteroidota</taxon>
        <taxon>Chitinophagia</taxon>
        <taxon>Chitinophagales</taxon>
        <taxon>Chitinophagaceae</taxon>
        <taxon>Rurimicrobium</taxon>
    </lineage>
</organism>
<comment type="caution">
    <text evidence="8">The sequence shown here is derived from an EMBL/GenBank/DDBJ whole genome shotgun (WGS) entry which is preliminary data.</text>
</comment>
<dbReference type="Gene3D" id="1.10.1740.10">
    <property type="match status" value="1"/>
</dbReference>
<feature type="domain" description="RNA polymerase sigma factor 70 region 4 type 2" evidence="7">
    <location>
        <begin position="116"/>
        <end position="168"/>
    </location>
</feature>
<dbReference type="Gene3D" id="1.10.10.10">
    <property type="entry name" value="Winged helix-like DNA-binding domain superfamily/Winged helix DNA-binding domain"/>
    <property type="match status" value="1"/>
</dbReference>
<dbReference type="SUPFAM" id="SSF88659">
    <property type="entry name" value="Sigma3 and sigma4 domains of RNA polymerase sigma factors"/>
    <property type="match status" value="1"/>
</dbReference>
<comment type="similarity">
    <text evidence="1">Belongs to the sigma-70 factor family. ECF subfamily.</text>
</comment>
<dbReference type="Pfam" id="PF04542">
    <property type="entry name" value="Sigma70_r2"/>
    <property type="match status" value="1"/>
</dbReference>
<evidence type="ECO:0000259" key="6">
    <source>
        <dbReference type="Pfam" id="PF04542"/>
    </source>
</evidence>
<evidence type="ECO:0000256" key="1">
    <source>
        <dbReference type="ARBA" id="ARBA00010641"/>
    </source>
</evidence>
<gene>
    <name evidence="8" type="ORF">GCM10023092_22600</name>
</gene>
<sequence length="186" mass="22036">MIDGCMKNNPFMQKSLYYAYYPLLMRIGIRYAPAREDAEQWVQDAFLKIFDQLHTYQYLGSFEGWIRKIMVRLCIDRLRAHHAQSQVITESVDPEDPSWEAHNYVENEFISKTSAEDLLRMITALADRQKLVFNLIVFEAYTYKEVAALLNITENHTYLLLHQARKQLKAMMTQQSELQKVSYEQR</sequence>
<protein>
    <submittedName>
        <fullName evidence="8">RNA polymerase sigma factor</fullName>
    </submittedName>
</protein>
<dbReference type="NCBIfam" id="TIGR02937">
    <property type="entry name" value="sigma70-ECF"/>
    <property type="match status" value="1"/>
</dbReference>
<dbReference type="EMBL" id="BAABEZ010000022">
    <property type="protein sequence ID" value="GAA4456799.1"/>
    <property type="molecule type" value="Genomic_DNA"/>
</dbReference>
<evidence type="ECO:0000256" key="2">
    <source>
        <dbReference type="ARBA" id="ARBA00023015"/>
    </source>
</evidence>
<dbReference type="Pfam" id="PF08281">
    <property type="entry name" value="Sigma70_r4_2"/>
    <property type="match status" value="1"/>
</dbReference>
<proteinExistence type="inferred from homology"/>
<evidence type="ECO:0000313" key="9">
    <source>
        <dbReference type="Proteomes" id="UP001501410"/>
    </source>
</evidence>
<dbReference type="PANTHER" id="PTHR43133">
    <property type="entry name" value="RNA POLYMERASE ECF-TYPE SIGMA FACTO"/>
    <property type="match status" value="1"/>
</dbReference>
<dbReference type="InterPro" id="IPR039425">
    <property type="entry name" value="RNA_pol_sigma-70-like"/>
</dbReference>
<dbReference type="SUPFAM" id="SSF88946">
    <property type="entry name" value="Sigma2 domain of RNA polymerase sigma factors"/>
    <property type="match status" value="1"/>
</dbReference>
<dbReference type="InterPro" id="IPR014284">
    <property type="entry name" value="RNA_pol_sigma-70_dom"/>
</dbReference>
<evidence type="ECO:0000256" key="5">
    <source>
        <dbReference type="ARBA" id="ARBA00023163"/>
    </source>
</evidence>